<dbReference type="EMBL" id="QXGD01009313">
    <property type="protein sequence ID" value="KAE9158092.1"/>
    <property type="molecule type" value="Genomic_DNA"/>
</dbReference>
<dbReference type="Proteomes" id="UP000440367">
    <property type="component" value="Unassembled WGS sequence"/>
</dbReference>
<reference evidence="4 5" key="1">
    <citation type="submission" date="2018-08" db="EMBL/GenBank/DDBJ databases">
        <title>Genomic investigation of the strawberry pathogen Phytophthora fragariae indicates pathogenicity is determined by transcriptional variation in three key races.</title>
        <authorList>
            <person name="Adams T.M."/>
            <person name="Armitage A.D."/>
            <person name="Sobczyk M.K."/>
            <person name="Bates H.J."/>
            <person name="Dunwell J.M."/>
            <person name="Nellist C.F."/>
            <person name="Harrison R.J."/>
        </authorList>
    </citation>
    <scope>NUCLEOTIDE SEQUENCE [LARGE SCALE GENOMIC DNA]</scope>
    <source>
        <strain evidence="3 4">BC-1</strain>
        <strain evidence="2 5">NOV-5</strain>
    </source>
</reference>
<protein>
    <recommendedName>
        <fullName evidence="6">Secreted protein</fullName>
    </recommendedName>
</protein>
<sequence length="143" mass="15180">MGITCTGIIMVALQAAAGLSLNALPINISVRSWHARRWNSRCSKFERSENGGDSPTMMTTHSIAGPLSAVELVVNSGFVAEADGKACLNHQTSVYGIIQNNGGACQRVLLTCVGEGHFNLKVAPRICTDSIHLDSKRPAGCTR</sequence>
<gene>
    <name evidence="3" type="ORF">PF002_g33193</name>
    <name evidence="2" type="ORF">PF006_g33144</name>
</gene>
<dbReference type="AlphaFoldDB" id="A0A6A3PB78"/>
<dbReference type="EMBL" id="QXGA01011012">
    <property type="protein sequence ID" value="KAE9054847.1"/>
    <property type="molecule type" value="Genomic_DNA"/>
</dbReference>
<keyword evidence="1" id="KW-0732">Signal</keyword>
<proteinExistence type="predicted"/>
<feature type="chain" id="PRO_5036165511" description="Secreted protein" evidence="1">
    <location>
        <begin position="19"/>
        <end position="143"/>
    </location>
</feature>
<evidence type="ECO:0000313" key="4">
    <source>
        <dbReference type="Proteomes" id="UP000440367"/>
    </source>
</evidence>
<organism evidence="2 5">
    <name type="scientific">Phytophthora fragariae</name>
    <dbReference type="NCBI Taxonomy" id="53985"/>
    <lineage>
        <taxon>Eukaryota</taxon>
        <taxon>Sar</taxon>
        <taxon>Stramenopiles</taxon>
        <taxon>Oomycota</taxon>
        <taxon>Peronosporomycetes</taxon>
        <taxon>Peronosporales</taxon>
        <taxon>Peronosporaceae</taxon>
        <taxon>Phytophthora</taxon>
    </lineage>
</organism>
<evidence type="ECO:0000313" key="2">
    <source>
        <dbReference type="EMBL" id="KAE9054847.1"/>
    </source>
</evidence>
<feature type="signal peptide" evidence="1">
    <location>
        <begin position="1"/>
        <end position="18"/>
    </location>
</feature>
<dbReference type="Proteomes" id="UP000440732">
    <property type="component" value="Unassembled WGS sequence"/>
</dbReference>
<evidence type="ECO:0000313" key="3">
    <source>
        <dbReference type="EMBL" id="KAE9158092.1"/>
    </source>
</evidence>
<feature type="non-terminal residue" evidence="2">
    <location>
        <position position="143"/>
    </location>
</feature>
<evidence type="ECO:0008006" key="6">
    <source>
        <dbReference type="Google" id="ProtNLM"/>
    </source>
</evidence>
<evidence type="ECO:0000313" key="5">
    <source>
        <dbReference type="Proteomes" id="UP000440732"/>
    </source>
</evidence>
<name>A0A6A3PB78_9STRA</name>
<comment type="caution">
    <text evidence="2">The sequence shown here is derived from an EMBL/GenBank/DDBJ whole genome shotgun (WGS) entry which is preliminary data.</text>
</comment>
<evidence type="ECO:0000256" key="1">
    <source>
        <dbReference type="SAM" id="SignalP"/>
    </source>
</evidence>
<accession>A0A6A3PB78</accession>